<keyword evidence="3 7" id="KW-0812">Transmembrane</keyword>
<dbReference type="GO" id="GO:0022857">
    <property type="term" value="F:transmembrane transporter activity"/>
    <property type="evidence" value="ECO:0007669"/>
    <property type="project" value="InterPro"/>
</dbReference>
<gene>
    <name evidence="8" type="ORF">COHA_008706</name>
</gene>
<evidence type="ECO:0000256" key="1">
    <source>
        <dbReference type="ARBA" id="ARBA00004127"/>
    </source>
</evidence>
<dbReference type="InterPro" id="IPR051068">
    <property type="entry name" value="MFS_Domain-Containing_Protein"/>
</dbReference>
<dbReference type="Proteomes" id="UP001205105">
    <property type="component" value="Unassembled WGS sequence"/>
</dbReference>
<reference evidence="8" key="1">
    <citation type="submission" date="2020-11" db="EMBL/GenBank/DDBJ databases">
        <title>Chlorella ohadii genome sequencing and assembly.</title>
        <authorList>
            <person name="Murik O."/>
            <person name="Treves H."/>
            <person name="Kedem I."/>
            <person name="Shotland Y."/>
            <person name="Kaplan A."/>
        </authorList>
    </citation>
    <scope>NUCLEOTIDE SEQUENCE</scope>
    <source>
        <strain evidence="8">1</strain>
    </source>
</reference>
<dbReference type="Gene3D" id="1.20.1250.20">
    <property type="entry name" value="MFS general substrate transporter like domains"/>
    <property type="match status" value="1"/>
</dbReference>
<feature type="transmembrane region" description="Helical" evidence="7">
    <location>
        <begin position="398"/>
        <end position="416"/>
    </location>
</feature>
<proteinExistence type="predicted"/>
<dbReference type="AlphaFoldDB" id="A0AAD5DJE0"/>
<feature type="transmembrane region" description="Helical" evidence="7">
    <location>
        <begin position="322"/>
        <end position="345"/>
    </location>
</feature>
<feature type="compositionally biased region" description="Basic and acidic residues" evidence="6">
    <location>
        <begin position="37"/>
        <end position="53"/>
    </location>
</feature>
<dbReference type="GO" id="GO:0012505">
    <property type="term" value="C:endomembrane system"/>
    <property type="evidence" value="ECO:0007669"/>
    <property type="project" value="UniProtKB-SubCell"/>
</dbReference>
<comment type="subcellular location">
    <subcellularLocation>
        <location evidence="1">Endomembrane system</location>
        <topology evidence="1">Multi-pass membrane protein</topology>
    </subcellularLocation>
</comment>
<evidence type="ECO:0000256" key="2">
    <source>
        <dbReference type="ARBA" id="ARBA00022448"/>
    </source>
</evidence>
<name>A0AAD5DJE0_9CHLO</name>
<feature type="transmembrane region" description="Helical" evidence="7">
    <location>
        <begin position="135"/>
        <end position="156"/>
    </location>
</feature>
<feature type="compositionally biased region" description="Low complexity" evidence="6">
    <location>
        <begin position="533"/>
        <end position="543"/>
    </location>
</feature>
<comment type="caution">
    <text evidence="8">The sequence shown here is derived from an EMBL/GenBank/DDBJ whole genome shotgun (WGS) entry which is preliminary data.</text>
</comment>
<evidence type="ECO:0000313" key="9">
    <source>
        <dbReference type="Proteomes" id="UP001205105"/>
    </source>
</evidence>
<keyword evidence="2" id="KW-0813">Transport</keyword>
<dbReference type="InterPro" id="IPR036259">
    <property type="entry name" value="MFS_trans_sf"/>
</dbReference>
<organism evidence="8 9">
    <name type="scientific">Chlorella ohadii</name>
    <dbReference type="NCBI Taxonomy" id="2649997"/>
    <lineage>
        <taxon>Eukaryota</taxon>
        <taxon>Viridiplantae</taxon>
        <taxon>Chlorophyta</taxon>
        <taxon>core chlorophytes</taxon>
        <taxon>Trebouxiophyceae</taxon>
        <taxon>Chlorellales</taxon>
        <taxon>Chlorellaceae</taxon>
        <taxon>Chlorella clade</taxon>
        <taxon>Chlorella</taxon>
    </lineage>
</organism>
<dbReference type="Pfam" id="PF07690">
    <property type="entry name" value="MFS_1"/>
    <property type="match status" value="1"/>
</dbReference>
<dbReference type="InterPro" id="IPR011701">
    <property type="entry name" value="MFS"/>
</dbReference>
<feature type="transmembrane region" description="Helical" evidence="7">
    <location>
        <begin position="496"/>
        <end position="513"/>
    </location>
</feature>
<evidence type="ECO:0000256" key="6">
    <source>
        <dbReference type="SAM" id="MobiDB-lite"/>
    </source>
</evidence>
<evidence type="ECO:0000256" key="4">
    <source>
        <dbReference type="ARBA" id="ARBA00022989"/>
    </source>
</evidence>
<protein>
    <submittedName>
        <fullName evidence="8">Uncharacterized protein</fullName>
    </submittedName>
</protein>
<keyword evidence="9" id="KW-1185">Reference proteome</keyword>
<evidence type="ECO:0000256" key="3">
    <source>
        <dbReference type="ARBA" id="ARBA00022692"/>
    </source>
</evidence>
<feature type="transmembrane region" description="Helical" evidence="7">
    <location>
        <begin position="237"/>
        <end position="256"/>
    </location>
</feature>
<feature type="transmembrane region" description="Helical" evidence="7">
    <location>
        <begin position="365"/>
        <end position="386"/>
    </location>
</feature>
<feature type="transmembrane region" description="Helical" evidence="7">
    <location>
        <begin position="168"/>
        <end position="193"/>
    </location>
</feature>
<feature type="transmembrane region" description="Helical" evidence="7">
    <location>
        <begin position="268"/>
        <end position="292"/>
    </location>
</feature>
<dbReference type="EMBL" id="JADXDR010000152">
    <property type="protein sequence ID" value="KAI7837448.1"/>
    <property type="molecule type" value="Genomic_DNA"/>
</dbReference>
<accession>A0AAD5DJE0</accession>
<sequence length="567" mass="61554">MPGPIGYTFIHDQIKARREARRASQQAGGDSAPVGDNGDKATAHEDVQYDGGDKGSAAAVGAAQVGAALAMDEEAVGKAGAPERTGVPRDPENARSKKRSYTAVLVAGFALAIDFTMSLMSIQPLFYLLSGPQSLYGLTFGCYDLTAMLFAPLFGLWTDRTRRFKPQILLGSLVNAAGNLLYAFTVLAGQWWIMLVSRLIAGMGAATLGIGSSYITQTTTSAQRQVKLGRYRITQNVARMVGPFIGYLFLGLPNVSSSSSTGLKLFNWYSVPGWCAFALVVLVAIFFAWAYVEPTEENEHLVKPEARDDSRGPPSPERVREFWVFAVSWLFLTFLIVMSATGFTSNLFGLAAGQYHLVTTQGENWRTYVGVGAGAAAAGILFRRMIRWVPHWWEERKIVLLSNWLQLLYWLLVIPYQGATWVPPDGLFYAATALAGFTVVINQASIETFFSKKLTQYADVVGDHVGKWMGAYFMCASGDQYWIGGCVLLHAIPMYAAMAGLQFCVNLACLYVIRSNWSWADRQPASAQSPALGADNGNGNGDNTLFKATSDGADGAAGQENASKVPF</sequence>
<dbReference type="PANTHER" id="PTHR23510">
    <property type="entry name" value="INNER MEMBRANE TRANSPORT PROTEIN YAJR"/>
    <property type="match status" value="1"/>
</dbReference>
<keyword evidence="5 7" id="KW-0472">Membrane</keyword>
<evidence type="ECO:0000256" key="5">
    <source>
        <dbReference type="ARBA" id="ARBA00023136"/>
    </source>
</evidence>
<feature type="region of interest" description="Disordered" evidence="6">
    <location>
        <begin position="528"/>
        <end position="567"/>
    </location>
</feature>
<feature type="region of interest" description="Disordered" evidence="6">
    <location>
        <begin position="1"/>
        <end position="54"/>
    </location>
</feature>
<dbReference type="SUPFAM" id="SSF103473">
    <property type="entry name" value="MFS general substrate transporter"/>
    <property type="match status" value="1"/>
</dbReference>
<evidence type="ECO:0000256" key="7">
    <source>
        <dbReference type="SAM" id="Phobius"/>
    </source>
</evidence>
<keyword evidence="4 7" id="KW-1133">Transmembrane helix</keyword>
<feature type="transmembrane region" description="Helical" evidence="7">
    <location>
        <begin position="103"/>
        <end position="129"/>
    </location>
</feature>
<evidence type="ECO:0000313" key="8">
    <source>
        <dbReference type="EMBL" id="KAI7837448.1"/>
    </source>
</evidence>
<dbReference type="PANTHER" id="PTHR23510:SF3">
    <property type="entry name" value="MAJOR FACILITATOR SUPERFAMILY DOMAIN-CONTAINING PROTEIN 8"/>
    <property type="match status" value="1"/>
</dbReference>
<feature type="transmembrane region" description="Helical" evidence="7">
    <location>
        <begin position="199"/>
        <end position="216"/>
    </location>
</feature>